<feature type="transmembrane region" description="Helical" evidence="7">
    <location>
        <begin position="276"/>
        <end position="300"/>
    </location>
</feature>
<dbReference type="PIRSF" id="PIRSF003097">
    <property type="entry name" value="FtsX"/>
    <property type="match status" value="1"/>
</dbReference>
<keyword evidence="6" id="KW-0132">Cell division</keyword>
<reference evidence="9 10" key="1">
    <citation type="submission" date="2017-10" db="EMBL/GenBank/DDBJ databases">
        <title>Novel microbial diversity and functional potential in the marine mammal oral microbiome.</title>
        <authorList>
            <person name="Dudek N.K."/>
            <person name="Sun C.L."/>
            <person name="Burstein D."/>
            <person name="Kantor R.S."/>
            <person name="Aliaga Goltsman D.S."/>
            <person name="Bik E.M."/>
            <person name="Thomas B.C."/>
            <person name="Banfield J.F."/>
            <person name="Relman D.A."/>
        </authorList>
    </citation>
    <scope>NUCLEOTIDE SEQUENCE [LARGE SCALE GENOMIC DNA]</scope>
    <source>
        <strain evidence="9">DOLJORAL78_61_10</strain>
    </source>
</reference>
<protein>
    <recommendedName>
        <fullName evidence="6">Cell division protein FtsX</fullName>
    </recommendedName>
</protein>
<dbReference type="GO" id="GO:0005886">
    <property type="term" value="C:plasma membrane"/>
    <property type="evidence" value="ECO:0007669"/>
    <property type="project" value="UniProtKB-SubCell"/>
</dbReference>
<organism evidence="9 10">
    <name type="scientific">Ilumatobacter coccineus</name>
    <dbReference type="NCBI Taxonomy" id="467094"/>
    <lineage>
        <taxon>Bacteria</taxon>
        <taxon>Bacillati</taxon>
        <taxon>Actinomycetota</taxon>
        <taxon>Acidimicrobiia</taxon>
        <taxon>Acidimicrobiales</taxon>
        <taxon>Ilumatobacteraceae</taxon>
        <taxon>Ilumatobacter</taxon>
    </lineage>
</organism>
<accession>A0A2G6KBU5</accession>
<keyword evidence="3 7" id="KW-0812">Transmembrane</keyword>
<dbReference type="InterPro" id="IPR003838">
    <property type="entry name" value="ABC3_permease_C"/>
</dbReference>
<evidence type="ECO:0000259" key="8">
    <source>
        <dbReference type="Pfam" id="PF02687"/>
    </source>
</evidence>
<evidence type="ECO:0000256" key="6">
    <source>
        <dbReference type="PIRNR" id="PIRNR003097"/>
    </source>
</evidence>
<evidence type="ECO:0000313" key="10">
    <source>
        <dbReference type="Proteomes" id="UP000230914"/>
    </source>
</evidence>
<keyword evidence="4 7" id="KW-1133">Transmembrane helix</keyword>
<gene>
    <name evidence="9" type="ORF">CSA55_03655</name>
</gene>
<keyword evidence="2 6" id="KW-1003">Cell membrane</keyword>
<dbReference type="AlphaFoldDB" id="A0A2G6KBU5"/>
<evidence type="ECO:0000256" key="3">
    <source>
        <dbReference type="ARBA" id="ARBA00022692"/>
    </source>
</evidence>
<evidence type="ECO:0000256" key="2">
    <source>
        <dbReference type="ARBA" id="ARBA00022475"/>
    </source>
</evidence>
<feature type="domain" description="ABC3 transporter permease C-terminal" evidence="8">
    <location>
        <begin position="183"/>
        <end position="299"/>
    </location>
</feature>
<comment type="similarity">
    <text evidence="6">Belongs to the ABC-4 integral membrane protein family. FtsX subfamily.</text>
</comment>
<sequence length="302" mass="32925">MLSRLTYTIRETWASFQRNITLTVAAILTAAVSLLIFGLTLLIQSGFDNLLERWEGGVEMIVFVNSGTAPDGLQYIANTLDEQVSLATISEFSYCDVACSLQDADHLFAGDPTTRGMLNETNIPTSFKIVPAEGTDVNYLRGLKSKYETLPSVNNVALADDQIDLISTLQGFVSTYTTGLWIALMVASGLLIWNTIRTAMFARRREIEVMKLVGATDWFIRLPFMLEGLIQGLLGGVLAAGSLLFVNLRWTSSVQEFPELTGMRALAVTDGYELKVSLLILVFGAVVGMVGSGIAASRFLDV</sequence>
<dbReference type="GO" id="GO:0051301">
    <property type="term" value="P:cell division"/>
    <property type="evidence" value="ECO:0007669"/>
    <property type="project" value="UniProtKB-KW"/>
</dbReference>
<dbReference type="EMBL" id="PDSL01000051">
    <property type="protein sequence ID" value="PIE32279.1"/>
    <property type="molecule type" value="Genomic_DNA"/>
</dbReference>
<dbReference type="Proteomes" id="UP000230914">
    <property type="component" value="Unassembled WGS sequence"/>
</dbReference>
<dbReference type="Pfam" id="PF02687">
    <property type="entry name" value="FtsX"/>
    <property type="match status" value="1"/>
</dbReference>
<comment type="caution">
    <text evidence="9">The sequence shown here is derived from an EMBL/GenBank/DDBJ whole genome shotgun (WGS) entry which is preliminary data.</text>
</comment>
<proteinExistence type="inferred from homology"/>
<evidence type="ECO:0000256" key="5">
    <source>
        <dbReference type="ARBA" id="ARBA00023136"/>
    </source>
</evidence>
<evidence type="ECO:0000256" key="1">
    <source>
        <dbReference type="ARBA" id="ARBA00004651"/>
    </source>
</evidence>
<comment type="subcellular location">
    <subcellularLocation>
        <location evidence="1">Cell membrane</location>
        <topology evidence="1">Multi-pass membrane protein</topology>
    </subcellularLocation>
</comment>
<keyword evidence="5 6" id="KW-0472">Membrane</keyword>
<feature type="transmembrane region" description="Helical" evidence="7">
    <location>
        <begin position="178"/>
        <end position="196"/>
    </location>
</feature>
<dbReference type="PANTHER" id="PTHR47755">
    <property type="entry name" value="CELL DIVISION PROTEIN FTSX"/>
    <property type="match status" value="1"/>
</dbReference>
<evidence type="ECO:0000313" key="9">
    <source>
        <dbReference type="EMBL" id="PIE32279.1"/>
    </source>
</evidence>
<evidence type="ECO:0000256" key="4">
    <source>
        <dbReference type="ARBA" id="ARBA00022989"/>
    </source>
</evidence>
<dbReference type="PANTHER" id="PTHR47755:SF1">
    <property type="entry name" value="CELL DIVISION PROTEIN FTSX"/>
    <property type="match status" value="1"/>
</dbReference>
<name>A0A2G6KBU5_9ACTN</name>
<feature type="transmembrane region" description="Helical" evidence="7">
    <location>
        <begin position="20"/>
        <end position="43"/>
    </location>
</feature>
<dbReference type="InterPro" id="IPR004513">
    <property type="entry name" value="FtsX"/>
</dbReference>
<evidence type="ECO:0000256" key="7">
    <source>
        <dbReference type="SAM" id="Phobius"/>
    </source>
</evidence>
<feature type="transmembrane region" description="Helical" evidence="7">
    <location>
        <begin position="229"/>
        <end position="250"/>
    </location>
</feature>
<keyword evidence="6" id="KW-0131">Cell cycle</keyword>